<dbReference type="AlphaFoldDB" id="A0A1F5EJA9"/>
<dbReference type="Proteomes" id="UP000179003">
    <property type="component" value="Unassembled WGS sequence"/>
</dbReference>
<dbReference type="EMBL" id="MFAE01000005">
    <property type="protein sequence ID" value="OGD67420.1"/>
    <property type="molecule type" value="Genomic_DNA"/>
</dbReference>
<sequence length="100" mass="11287">MSQGGLMDNERNPISLKIYKKIVNGAGREGFKLILRGEHFSGNSDEVFSIAEDLFLMLIDKDFQTGDESLDLKMGLAQILKCYAEDTWIPLPEENTLCRC</sequence>
<evidence type="ECO:0000313" key="2">
    <source>
        <dbReference type="Proteomes" id="UP000179003"/>
    </source>
</evidence>
<gene>
    <name evidence="1" type="ORF">A2442_02850</name>
</gene>
<name>A0A1F5EJA9_9BACT</name>
<proteinExistence type="predicted"/>
<comment type="caution">
    <text evidence="1">The sequence shown here is derived from an EMBL/GenBank/DDBJ whole genome shotgun (WGS) entry which is preliminary data.</text>
</comment>
<evidence type="ECO:0000313" key="1">
    <source>
        <dbReference type="EMBL" id="OGD67420.1"/>
    </source>
</evidence>
<reference evidence="1 2" key="1">
    <citation type="journal article" date="2016" name="Nat. Commun.">
        <title>Thousands of microbial genomes shed light on interconnected biogeochemical processes in an aquifer system.</title>
        <authorList>
            <person name="Anantharaman K."/>
            <person name="Brown C.T."/>
            <person name="Hug L.A."/>
            <person name="Sharon I."/>
            <person name="Castelle C.J."/>
            <person name="Probst A.J."/>
            <person name="Thomas B.C."/>
            <person name="Singh A."/>
            <person name="Wilkins M.J."/>
            <person name="Karaoz U."/>
            <person name="Brodie E.L."/>
            <person name="Williams K.H."/>
            <person name="Hubbard S.S."/>
            <person name="Banfield J.F."/>
        </authorList>
    </citation>
    <scope>NUCLEOTIDE SEQUENCE [LARGE SCALE GENOMIC DNA]</scope>
</reference>
<accession>A0A1F5EJA9</accession>
<organism evidence="1 2">
    <name type="scientific">Candidatus Campbellbacteria bacterium RIFOXYC2_FULL_35_25</name>
    <dbReference type="NCBI Taxonomy" id="1797582"/>
    <lineage>
        <taxon>Bacteria</taxon>
        <taxon>Candidatus Campbelliibacteriota</taxon>
    </lineage>
</organism>
<protein>
    <submittedName>
        <fullName evidence="1">Uncharacterized protein</fullName>
    </submittedName>
</protein>